<dbReference type="GO" id="GO:0030151">
    <property type="term" value="F:molybdenum ion binding"/>
    <property type="evidence" value="ECO:0007669"/>
    <property type="project" value="InterPro"/>
</dbReference>
<name>A0A9N9TME7_PHYSR</name>
<evidence type="ECO:0000256" key="1">
    <source>
        <dbReference type="SAM" id="Phobius"/>
    </source>
</evidence>
<dbReference type="Proteomes" id="UP001153712">
    <property type="component" value="Chromosome 12"/>
</dbReference>
<dbReference type="PANTHER" id="PTHR14237:SF19">
    <property type="entry name" value="MITOCHONDRIAL AMIDOXIME REDUCING COMPONENT 1"/>
    <property type="match status" value="1"/>
</dbReference>
<dbReference type="GO" id="GO:0003824">
    <property type="term" value="F:catalytic activity"/>
    <property type="evidence" value="ECO:0007669"/>
    <property type="project" value="InterPro"/>
</dbReference>
<dbReference type="InterPro" id="IPR005302">
    <property type="entry name" value="MoCF_Sase_C"/>
</dbReference>
<feature type="transmembrane region" description="Helical" evidence="1">
    <location>
        <begin position="6"/>
        <end position="27"/>
    </location>
</feature>
<evidence type="ECO:0000259" key="2">
    <source>
        <dbReference type="PROSITE" id="PS51340"/>
    </source>
</evidence>
<sequence length="344" mass="39447">MTVNQIAAGTTVCAGVAVLAYFGMQIYQKKKRDIMPWKWEEIGTLGQMFFYPLKSGHRIELERADCTVFGLRQTDGDQKILRLMDRCLVVYSDKDYEFRTARTYPQLLSIDVAVHDEKHVAVDAPTMRTLYVKIPNSETSEEFKVKLHKGEQVHAMDCGDEAALWFSRYILEKDSGLRLAYHDANPKHRRDVSSVKNTLLDYYKNYTKFSTGLYSDQVSLNVINQASVKDLQQRISTNSITVNNFRPNLVIDGPGLKPYDEDDWEWVKIGDVVLRTVKDCTRCMMTTIDPTTTSRNLNREPLKTLESYRISNGPDPLPVMGLQMEVRRIGQLNVGEKVFVARKQ</sequence>
<organism evidence="3 4">
    <name type="scientific">Phyllotreta striolata</name>
    <name type="common">Striped flea beetle</name>
    <name type="synonym">Crioceris striolata</name>
    <dbReference type="NCBI Taxonomy" id="444603"/>
    <lineage>
        <taxon>Eukaryota</taxon>
        <taxon>Metazoa</taxon>
        <taxon>Ecdysozoa</taxon>
        <taxon>Arthropoda</taxon>
        <taxon>Hexapoda</taxon>
        <taxon>Insecta</taxon>
        <taxon>Pterygota</taxon>
        <taxon>Neoptera</taxon>
        <taxon>Endopterygota</taxon>
        <taxon>Coleoptera</taxon>
        <taxon>Polyphaga</taxon>
        <taxon>Cucujiformia</taxon>
        <taxon>Chrysomeloidea</taxon>
        <taxon>Chrysomelidae</taxon>
        <taxon>Galerucinae</taxon>
        <taxon>Alticini</taxon>
        <taxon>Phyllotreta</taxon>
    </lineage>
</organism>
<dbReference type="SUPFAM" id="SSF141673">
    <property type="entry name" value="MOSC N-terminal domain-like"/>
    <property type="match status" value="1"/>
</dbReference>
<dbReference type="OrthoDB" id="17255at2759"/>
<accession>A0A9N9TME7</accession>
<evidence type="ECO:0000313" key="3">
    <source>
        <dbReference type="EMBL" id="CAG9856663.1"/>
    </source>
</evidence>
<keyword evidence="1" id="KW-1133">Transmembrane helix</keyword>
<dbReference type="PANTHER" id="PTHR14237">
    <property type="entry name" value="MOLYBDOPTERIN COFACTOR SULFURASE MOSC"/>
    <property type="match status" value="1"/>
</dbReference>
<dbReference type="PROSITE" id="PS51340">
    <property type="entry name" value="MOSC"/>
    <property type="match status" value="1"/>
</dbReference>
<keyword evidence="1" id="KW-0812">Transmembrane</keyword>
<evidence type="ECO:0000313" key="4">
    <source>
        <dbReference type="Proteomes" id="UP001153712"/>
    </source>
</evidence>
<gene>
    <name evidence="3" type="ORF">PHYEVI_LOCUS3082</name>
</gene>
<dbReference type="Pfam" id="PF03473">
    <property type="entry name" value="MOSC"/>
    <property type="match status" value="1"/>
</dbReference>
<dbReference type="InterPro" id="IPR011037">
    <property type="entry name" value="Pyrv_Knase-like_insert_dom_sf"/>
</dbReference>
<keyword evidence="4" id="KW-1185">Reference proteome</keyword>
<feature type="domain" description="MOSC" evidence="2">
    <location>
        <begin position="192"/>
        <end position="341"/>
    </location>
</feature>
<dbReference type="EMBL" id="OU900105">
    <property type="protein sequence ID" value="CAG9856663.1"/>
    <property type="molecule type" value="Genomic_DNA"/>
</dbReference>
<dbReference type="AlphaFoldDB" id="A0A9N9TME7"/>
<proteinExistence type="predicted"/>
<keyword evidence="1" id="KW-0472">Membrane</keyword>
<reference evidence="3" key="1">
    <citation type="submission" date="2022-01" db="EMBL/GenBank/DDBJ databases">
        <authorList>
            <person name="King R."/>
        </authorList>
    </citation>
    <scope>NUCLEOTIDE SEQUENCE</scope>
</reference>
<dbReference type="GO" id="GO:0030170">
    <property type="term" value="F:pyridoxal phosphate binding"/>
    <property type="evidence" value="ECO:0007669"/>
    <property type="project" value="InterPro"/>
</dbReference>
<dbReference type="SUPFAM" id="SSF50800">
    <property type="entry name" value="PK beta-barrel domain-like"/>
    <property type="match status" value="1"/>
</dbReference>
<dbReference type="Pfam" id="PF03476">
    <property type="entry name" value="MOSC_N"/>
    <property type="match status" value="1"/>
</dbReference>
<protein>
    <recommendedName>
        <fullName evidence="2">MOSC domain-containing protein</fullName>
    </recommendedName>
</protein>
<dbReference type="InterPro" id="IPR005303">
    <property type="entry name" value="MOCOS_middle"/>
</dbReference>